<dbReference type="InterPro" id="IPR001452">
    <property type="entry name" value="SH3_domain"/>
</dbReference>
<dbReference type="SUPFAM" id="SSF103657">
    <property type="entry name" value="BAR/IMD domain-like"/>
    <property type="match status" value="1"/>
</dbReference>
<dbReference type="Gene3D" id="2.30.30.40">
    <property type="entry name" value="SH3 Domains"/>
    <property type="match status" value="2"/>
</dbReference>
<dbReference type="GO" id="GO:0030833">
    <property type="term" value="P:regulation of actin filament polymerization"/>
    <property type="evidence" value="ECO:0007669"/>
    <property type="project" value="TreeGrafter"/>
</dbReference>
<organism evidence="8 9">
    <name type="scientific">Neogobius melanostomus</name>
    <name type="common">round goby</name>
    <dbReference type="NCBI Taxonomy" id="47308"/>
    <lineage>
        <taxon>Eukaryota</taxon>
        <taxon>Metazoa</taxon>
        <taxon>Chordata</taxon>
        <taxon>Craniata</taxon>
        <taxon>Vertebrata</taxon>
        <taxon>Euteleostomi</taxon>
        <taxon>Actinopterygii</taxon>
        <taxon>Neopterygii</taxon>
        <taxon>Teleostei</taxon>
        <taxon>Neoteleostei</taxon>
        <taxon>Acanthomorphata</taxon>
        <taxon>Gobiaria</taxon>
        <taxon>Gobiiformes</taxon>
        <taxon>Gobioidei</taxon>
        <taxon>Gobiidae</taxon>
        <taxon>Benthophilinae</taxon>
        <taxon>Neogobiini</taxon>
        <taxon>Neogobius</taxon>
    </lineage>
</organism>
<feature type="compositionally biased region" description="Basic and acidic residues" evidence="6">
    <location>
        <begin position="256"/>
        <end position="273"/>
    </location>
</feature>
<accession>A0A8C6UA54</accession>
<proteinExistence type="predicted"/>
<dbReference type="PANTHER" id="PTHR15735">
    <property type="entry name" value="FCH AND DOUBLE SH3 DOMAINS PROTEIN"/>
    <property type="match status" value="1"/>
</dbReference>
<dbReference type="PANTHER" id="PTHR15735:SF4">
    <property type="entry name" value="F-BAR AND DOUBLE SH3 DOMAINS PROTEIN 1"/>
    <property type="match status" value="1"/>
</dbReference>
<keyword evidence="4" id="KW-0966">Cell projection</keyword>
<dbReference type="GO" id="GO:0008289">
    <property type="term" value="F:lipid binding"/>
    <property type="evidence" value="ECO:0007669"/>
    <property type="project" value="UniProtKB-KW"/>
</dbReference>
<dbReference type="AlphaFoldDB" id="A0A8C6UA54"/>
<evidence type="ECO:0000256" key="1">
    <source>
        <dbReference type="ARBA" id="ARBA00004316"/>
    </source>
</evidence>
<dbReference type="Proteomes" id="UP000694523">
    <property type="component" value="Unplaced"/>
</dbReference>
<keyword evidence="9" id="KW-1185">Reference proteome</keyword>
<dbReference type="PROSITE" id="PS50002">
    <property type="entry name" value="SH3"/>
    <property type="match status" value="1"/>
</dbReference>
<dbReference type="GO" id="GO:0031594">
    <property type="term" value="C:neuromuscular junction"/>
    <property type="evidence" value="ECO:0007669"/>
    <property type="project" value="TreeGrafter"/>
</dbReference>
<dbReference type="InterPro" id="IPR036028">
    <property type="entry name" value="SH3-like_dom_sf"/>
</dbReference>
<evidence type="ECO:0000256" key="3">
    <source>
        <dbReference type="ARBA" id="ARBA00023121"/>
    </source>
</evidence>
<protein>
    <recommendedName>
        <fullName evidence="7">SH3 domain-containing protein</fullName>
    </recommendedName>
</protein>
<feature type="region of interest" description="Disordered" evidence="6">
    <location>
        <begin position="256"/>
        <end position="282"/>
    </location>
</feature>
<dbReference type="PRINTS" id="PR00452">
    <property type="entry name" value="SH3DOMAIN"/>
</dbReference>
<evidence type="ECO:0000256" key="4">
    <source>
        <dbReference type="ARBA" id="ARBA00023273"/>
    </source>
</evidence>
<dbReference type="FunFam" id="2.30.30.40:FF:000060">
    <property type="entry name" value="FCH and double SH3 domains protein 2"/>
    <property type="match status" value="1"/>
</dbReference>
<evidence type="ECO:0000313" key="9">
    <source>
        <dbReference type="Proteomes" id="UP000694523"/>
    </source>
</evidence>
<keyword evidence="2 5" id="KW-0728">SH3 domain</keyword>
<comment type="subcellular location">
    <subcellularLocation>
        <location evidence="1">Cell projection</location>
    </subcellularLocation>
</comment>
<evidence type="ECO:0000256" key="6">
    <source>
        <dbReference type="SAM" id="MobiDB-lite"/>
    </source>
</evidence>
<dbReference type="GO" id="GO:0042995">
    <property type="term" value="C:cell projection"/>
    <property type="evidence" value="ECO:0007669"/>
    <property type="project" value="UniProtKB-SubCell"/>
</dbReference>
<evidence type="ECO:0000259" key="7">
    <source>
        <dbReference type="PROSITE" id="PS50002"/>
    </source>
</evidence>
<dbReference type="CDD" id="cd11761">
    <property type="entry name" value="SH3_FCHSD_1"/>
    <property type="match status" value="1"/>
</dbReference>
<dbReference type="InterPro" id="IPR035460">
    <property type="entry name" value="FCHSD_SH3_1"/>
</dbReference>
<evidence type="ECO:0000256" key="5">
    <source>
        <dbReference type="PROSITE-ProRule" id="PRU00192"/>
    </source>
</evidence>
<name>A0A8C6UA54_9GOBI</name>
<dbReference type="SUPFAM" id="SSF50044">
    <property type="entry name" value="SH3-domain"/>
    <property type="match status" value="2"/>
</dbReference>
<keyword evidence="3" id="KW-0446">Lipid-binding</keyword>
<evidence type="ECO:0000256" key="2">
    <source>
        <dbReference type="ARBA" id="ARBA00022443"/>
    </source>
</evidence>
<dbReference type="Gene3D" id="1.20.1270.60">
    <property type="entry name" value="Arfaptin homology (AH) domain/BAR domain"/>
    <property type="match status" value="1"/>
</dbReference>
<evidence type="ECO:0000313" key="8">
    <source>
        <dbReference type="Ensembl" id="ENSNMLP00000032203.1"/>
    </source>
</evidence>
<sequence>MIAHTAREKAADAHARARKSEHGLFHFKSQKMLTKLSARLTECEDRLAEVRNEYLLTLAALRAHQQHYYGHDLPAVMEQMDGSLYEELRGHFTRLCGTELDTCAYTHTLHSRVWDTVHKVTRQKHVQQFLQDSTAFCPIPEFSFQPAPTDQIRELQDLDAPPDPSCLQREVNKWASKAAKDYKVITHGERAVEVLEGRLKLLSGETSLSVEQKIAEVQDTVRKAKLSRVKAEARLQLLSQSVAGTEAHVGKALHQAQEEVERDRRLSEHRRSIQQDQEEEFELSDLDEYEEEEDTFADGRSPASLCVYPAACRVLYSYQACQSDELSVTEGEELQVVEDGDMEDWLKVCNACGQVGYVPERYVQFLCLPAEDTIPLDASFSSTSSLGHREDRQGRGLARALYSYQAQSAEELSFQEGRSSTLSAADIERWMTASGRESWTGRWECSLLWWWRSFRMKQRTRRRTRRRSLFPPLQCPPFHPPTRTH</sequence>
<feature type="domain" description="SH3" evidence="7">
    <location>
        <begin position="307"/>
        <end position="368"/>
    </location>
</feature>
<dbReference type="GO" id="GO:0007274">
    <property type="term" value="P:neuromuscular synaptic transmission"/>
    <property type="evidence" value="ECO:0007669"/>
    <property type="project" value="TreeGrafter"/>
</dbReference>
<dbReference type="Pfam" id="PF00018">
    <property type="entry name" value="SH3_1"/>
    <property type="match status" value="1"/>
</dbReference>
<dbReference type="InterPro" id="IPR027267">
    <property type="entry name" value="AH/BAR_dom_sf"/>
</dbReference>
<reference evidence="8" key="1">
    <citation type="submission" date="2025-08" db="UniProtKB">
        <authorList>
            <consortium name="Ensembl"/>
        </authorList>
    </citation>
    <scope>IDENTIFICATION</scope>
</reference>
<dbReference type="Ensembl" id="ENSNMLT00000035867.1">
    <property type="protein sequence ID" value="ENSNMLP00000032203.1"/>
    <property type="gene ID" value="ENSNMLG00000020134.1"/>
</dbReference>
<dbReference type="SMART" id="SM00326">
    <property type="entry name" value="SH3"/>
    <property type="match status" value="2"/>
</dbReference>
<dbReference type="GO" id="GO:0055037">
    <property type="term" value="C:recycling endosome"/>
    <property type="evidence" value="ECO:0007669"/>
    <property type="project" value="TreeGrafter"/>
</dbReference>
<reference evidence="8" key="2">
    <citation type="submission" date="2025-09" db="UniProtKB">
        <authorList>
            <consortium name="Ensembl"/>
        </authorList>
    </citation>
    <scope>IDENTIFICATION</scope>
</reference>